<reference evidence="1 2" key="1">
    <citation type="submission" date="2013-03" db="EMBL/GenBank/DDBJ databases">
        <title>Whole genome shotgun sequencing of Clostridium sartagoforme AAU1.</title>
        <authorList>
            <person name="Joshi C.G."/>
            <person name="Duggirala S.M."/>
            <person name="Nathani N.M."/>
            <person name="Bhatt V.D."/>
            <person name="Patel A.K."/>
            <person name="Pandya P.R."/>
            <person name="KaPatel J.A."/>
        </authorList>
    </citation>
    <scope>NUCLEOTIDE SEQUENCE [LARGE SCALE GENOMIC DNA]</scope>
    <source>
        <strain evidence="1 2">AAU1</strain>
    </source>
</reference>
<dbReference type="RefSeq" id="WP_016207837.1">
    <property type="nucleotide sequence ID" value="NZ_ASRV01000150.1"/>
</dbReference>
<dbReference type="PANTHER" id="PTHR10000:SF8">
    <property type="entry name" value="HAD SUPERFAMILY HYDROLASE-LIKE, TYPE 3"/>
    <property type="match status" value="1"/>
</dbReference>
<dbReference type="Proteomes" id="UP000013988">
    <property type="component" value="Unassembled WGS sequence"/>
</dbReference>
<name>R9C560_9CLOT</name>
<dbReference type="PANTHER" id="PTHR10000">
    <property type="entry name" value="PHOSPHOSERINE PHOSPHATASE"/>
    <property type="match status" value="1"/>
</dbReference>
<keyword evidence="1" id="KW-0378">Hydrolase</keyword>
<protein>
    <submittedName>
        <fullName evidence="1">Cof-like hydrolase</fullName>
    </submittedName>
</protein>
<dbReference type="GO" id="GO:0016791">
    <property type="term" value="F:phosphatase activity"/>
    <property type="evidence" value="ECO:0007669"/>
    <property type="project" value="TreeGrafter"/>
</dbReference>
<dbReference type="InterPro" id="IPR023214">
    <property type="entry name" value="HAD_sf"/>
</dbReference>
<keyword evidence="2" id="KW-1185">Reference proteome</keyword>
<sequence length="254" mass="29197">MTKVLALDLDGTLINEMNEIIGGQETLNLLKVLQDDGYEVVVVTGRLDHDIIHIAQKYDLNIKYRISQNGAVLQDDNSIKGRILNKKTALKIYEYIKERNLRVELNTISNRYWHNERGADFPREFYNSSNILDDFTEVIYYQPVIIFLMIGDSNEINNVRRYIEENFDDVDAIKTSDKTLEIIPKGVSKGKALKEIYPNAEIISIGDSESDCSMFKHSKTSYFIGKHNLGNADFYMPSIKEVLKNIVKENIYGE</sequence>
<evidence type="ECO:0000313" key="2">
    <source>
        <dbReference type="Proteomes" id="UP000013988"/>
    </source>
</evidence>
<dbReference type="AlphaFoldDB" id="R9C560"/>
<dbReference type="PATRIC" id="fig|1202534.3.peg.2494"/>
<organism evidence="1 2">
    <name type="scientific">Clostridium sartagoforme AAU1</name>
    <dbReference type="NCBI Taxonomy" id="1202534"/>
    <lineage>
        <taxon>Bacteria</taxon>
        <taxon>Bacillati</taxon>
        <taxon>Bacillota</taxon>
        <taxon>Clostridia</taxon>
        <taxon>Eubacteriales</taxon>
        <taxon>Clostridiaceae</taxon>
        <taxon>Clostridium</taxon>
    </lineage>
</organism>
<dbReference type="Pfam" id="PF08282">
    <property type="entry name" value="Hydrolase_3"/>
    <property type="match status" value="1"/>
</dbReference>
<dbReference type="Gene3D" id="3.40.50.1000">
    <property type="entry name" value="HAD superfamily/HAD-like"/>
    <property type="match status" value="1"/>
</dbReference>
<dbReference type="NCBIfam" id="TIGR01484">
    <property type="entry name" value="HAD-SF-IIB"/>
    <property type="match status" value="1"/>
</dbReference>
<dbReference type="GO" id="GO:0000287">
    <property type="term" value="F:magnesium ion binding"/>
    <property type="evidence" value="ECO:0007669"/>
    <property type="project" value="TreeGrafter"/>
</dbReference>
<dbReference type="Gene3D" id="3.30.1240.10">
    <property type="match status" value="1"/>
</dbReference>
<comment type="caution">
    <text evidence="1">The sequence shown here is derived from an EMBL/GenBank/DDBJ whole genome shotgun (WGS) entry which is preliminary data.</text>
</comment>
<gene>
    <name evidence="1" type="ORF">A500_12569</name>
</gene>
<evidence type="ECO:0000313" key="1">
    <source>
        <dbReference type="EMBL" id="EOR24437.1"/>
    </source>
</evidence>
<dbReference type="InterPro" id="IPR036412">
    <property type="entry name" value="HAD-like_sf"/>
</dbReference>
<dbReference type="OrthoDB" id="306707at2"/>
<dbReference type="EMBL" id="ASRV01000150">
    <property type="protein sequence ID" value="EOR24437.1"/>
    <property type="molecule type" value="Genomic_DNA"/>
</dbReference>
<proteinExistence type="predicted"/>
<dbReference type="GO" id="GO:0005829">
    <property type="term" value="C:cytosol"/>
    <property type="evidence" value="ECO:0007669"/>
    <property type="project" value="TreeGrafter"/>
</dbReference>
<dbReference type="InterPro" id="IPR006379">
    <property type="entry name" value="HAD-SF_hydro_IIB"/>
</dbReference>
<accession>R9C560</accession>
<dbReference type="SUPFAM" id="SSF56784">
    <property type="entry name" value="HAD-like"/>
    <property type="match status" value="1"/>
</dbReference>